<dbReference type="EMBL" id="JBBNAG010000011">
    <property type="protein sequence ID" value="KAK9094334.1"/>
    <property type="molecule type" value="Genomic_DNA"/>
</dbReference>
<evidence type="ECO:0000256" key="1">
    <source>
        <dbReference type="SAM" id="MobiDB-lite"/>
    </source>
</evidence>
<accession>A0AAP0HPP4</accession>
<evidence type="ECO:0000256" key="2">
    <source>
        <dbReference type="SAM" id="Phobius"/>
    </source>
</evidence>
<keyword evidence="2" id="KW-0812">Transmembrane</keyword>
<evidence type="ECO:0000313" key="4">
    <source>
        <dbReference type="Proteomes" id="UP001419268"/>
    </source>
</evidence>
<keyword evidence="2" id="KW-0472">Membrane</keyword>
<feature type="transmembrane region" description="Helical" evidence="2">
    <location>
        <begin position="21"/>
        <end position="42"/>
    </location>
</feature>
<evidence type="ECO:0000313" key="3">
    <source>
        <dbReference type="EMBL" id="KAK9094334.1"/>
    </source>
</evidence>
<name>A0AAP0HPP4_9MAGN</name>
<feature type="compositionally biased region" description="Basic and acidic residues" evidence="1">
    <location>
        <begin position="59"/>
        <end position="68"/>
    </location>
</feature>
<dbReference type="AlphaFoldDB" id="A0AAP0HPP4"/>
<reference evidence="3 4" key="1">
    <citation type="submission" date="2024-01" db="EMBL/GenBank/DDBJ databases">
        <title>Genome assemblies of Stephania.</title>
        <authorList>
            <person name="Yang L."/>
        </authorList>
    </citation>
    <scope>NUCLEOTIDE SEQUENCE [LARGE SCALE GENOMIC DNA]</scope>
    <source>
        <strain evidence="3">JXDWG</strain>
        <tissue evidence="3">Leaf</tissue>
    </source>
</reference>
<organism evidence="3 4">
    <name type="scientific">Stephania cephalantha</name>
    <dbReference type="NCBI Taxonomy" id="152367"/>
    <lineage>
        <taxon>Eukaryota</taxon>
        <taxon>Viridiplantae</taxon>
        <taxon>Streptophyta</taxon>
        <taxon>Embryophyta</taxon>
        <taxon>Tracheophyta</taxon>
        <taxon>Spermatophyta</taxon>
        <taxon>Magnoliopsida</taxon>
        <taxon>Ranunculales</taxon>
        <taxon>Menispermaceae</taxon>
        <taxon>Menispermoideae</taxon>
        <taxon>Cissampelideae</taxon>
        <taxon>Stephania</taxon>
    </lineage>
</organism>
<keyword evidence="2" id="KW-1133">Transmembrane helix</keyword>
<sequence length="93" mass="10710">MRVKSVGDIIRQFKVGMRVRVIFMCLLIHNVPLHQASIVGLLNDFDYDIETLVHVSDKHREEPGERMLGHPPKGSWGSKYTKHKRKSDNLESS</sequence>
<proteinExistence type="predicted"/>
<keyword evidence="4" id="KW-1185">Reference proteome</keyword>
<gene>
    <name evidence="3" type="ORF">Scep_025803</name>
</gene>
<dbReference type="Proteomes" id="UP001419268">
    <property type="component" value="Unassembled WGS sequence"/>
</dbReference>
<comment type="caution">
    <text evidence="3">The sequence shown here is derived from an EMBL/GenBank/DDBJ whole genome shotgun (WGS) entry which is preliminary data.</text>
</comment>
<protein>
    <submittedName>
        <fullName evidence="3">Uncharacterized protein</fullName>
    </submittedName>
</protein>
<feature type="region of interest" description="Disordered" evidence="1">
    <location>
        <begin position="59"/>
        <end position="93"/>
    </location>
</feature>